<feature type="compositionally biased region" description="Basic and acidic residues" evidence="1">
    <location>
        <begin position="395"/>
        <end position="404"/>
    </location>
</feature>
<name>A0AAV1D7W4_OLDCO</name>
<feature type="region of interest" description="Disordered" evidence="1">
    <location>
        <begin position="379"/>
        <end position="404"/>
    </location>
</feature>
<keyword evidence="3" id="KW-1185">Reference proteome</keyword>
<dbReference type="EMBL" id="OX459121">
    <property type="protein sequence ID" value="CAI9103954.1"/>
    <property type="molecule type" value="Genomic_DNA"/>
</dbReference>
<dbReference type="Proteomes" id="UP001161247">
    <property type="component" value="Chromosome 4"/>
</dbReference>
<gene>
    <name evidence="2" type="ORF">OLC1_LOCUS12990</name>
</gene>
<evidence type="ECO:0000256" key="1">
    <source>
        <dbReference type="SAM" id="MobiDB-lite"/>
    </source>
</evidence>
<organism evidence="2 3">
    <name type="scientific">Oldenlandia corymbosa var. corymbosa</name>
    <dbReference type="NCBI Taxonomy" id="529605"/>
    <lineage>
        <taxon>Eukaryota</taxon>
        <taxon>Viridiplantae</taxon>
        <taxon>Streptophyta</taxon>
        <taxon>Embryophyta</taxon>
        <taxon>Tracheophyta</taxon>
        <taxon>Spermatophyta</taxon>
        <taxon>Magnoliopsida</taxon>
        <taxon>eudicotyledons</taxon>
        <taxon>Gunneridae</taxon>
        <taxon>Pentapetalae</taxon>
        <taxon>asterids</taxon>
        <taxon>lamiids</taxon>
        <taxon>Gentianales</taxon>
        <taxon>Rubiaceae</taxon>
        <taxon>Rubioideae</taxon>
        <taxon>Spermacoceae</taxon>
        <taxon>Hedyotis-Oldenlandia complex</taxon>
        <taxon>Oldenlandia</taxon>
    </lineage>
</organism>
<evidence type="ECO:0000313" key="2">
    <source>
        <dbReference type="EMBL" id="CAI9103954.1"/>
    </source>
</evidence>
<evidence type="ECO:0000313" key="3">
    <source>
        <dbReference type="Proteomes" id="UP001161247"/>
    </source>
</evidence>
<dbReference type="AlphaFoldDB" id="A0AAV1D7W4"/>
<proteinExistence type="predicted"/>
<dbReference type="PANTHER" id="PTHR38530">
    <property type="entry name" value="OS06G0468300 PROTEIN"/>
    <property type="match status" value="1"/>
</dbReference>
<sequence length="469" mass="51827">MSCNSTASPPSPPPITPPSKKRLLANPKPVQGPQDETPNLEPFKDKITRDLPNLSECHGCGLRIDFSNPKARLQPLDSFWRIVLLCKRCFKQVNSGHACLYCFKDTMYSESDCLSCADCERLVHKDCVKKFGESPPWSYSCRGSSELGLELGFSVCIDCWLPELLKSSIRVSRKYKNDNGVAVNCDIGEKSFEEMMKEANYDVKDKIAFAEKAKEKALRKAVAAQNAVKLANGALHLADRKDLCDSANEGDGANDDTGLAFQLHRAMNSSPRISKNTRSVNRSRSHLYQKGGSKISAKWMGLSRSEDGLVAVGNNSELDHDGSILEASGDVSCQGTRSKVVSGRLKSVMMTYNRCNLKRYYSETVEESYFQNACNPRFARKNGQLPPPKQSNPKVKGEGSGDADSDKYFMKFTKKMKGSSQVSHKKTSSRITSPVNEIKQVVLCLPAVRAIERSGSCDASLRSYVGNLR</sequence>
<feature type="region of interest" description="Disordered" evidence="1">
    <location>
        <begin position="1"/>
        <end position="45"/>
    </location>
</feature>
<protein>
    <submittedName>
        <fullName evidence="2">OLC1v1002550C1</fullName>
    </submittedName>
</protein>
<accession>A0AAV1D7W4</accession>
<reference evidence="2" key="1">
    <citation type="submission" date="2023-03" db="EMBL/GenBank/DDBJ databases">
        <authorList>
            <person name="Julca I."/>
        </authorList>
    </citation>
    <scope>NUCLEOTIDE SEQUENCE</scope>
</reference>